<keyword evidence="1" id="KW-0472">Membrane</keyword>
<keyword evidence="1" id="KW-1133">Transmembrane helix</keyword>
<accession>A0ABT2FPY6</accession>
<dbReference type="EMBL" id="JAKOGG010000016">
    <property type="protein sequence ID" value="MCS4558111.1"/>
    <property type="molecule type" value="Genomic_DNA"/>
</dbReference>
<comment type="caution">
    <text evidence="2">The sequence shown here is derived from an EMBL/GenBank/DDBJ whole genome shotgun (WGS) entry which is preliminary data.</text>
</comment>
<evidence type="ECO:0000313" key="3">
    <source>
        <dbReference type="Proteomes" id="UP001201549"/>
    </source>
</evidence>
<proteinExistence type="predicted"/>
<evidence type="ECO:0000313" key="2">
    <source>
        <dbReference type="EMBL" id="MCS4558111.1"/>
    </source>
</evidence>
<dbReference type="Proteomes" id="UP001201549">
    <property type="component" value="Unassembled WGS sequence"/>
</dbReference>
<organism evidence="2 3">
    <name type="scientific">Shewanella electrica</name>
    <dbReference type="NCBI Taxonomy" id="515560"/>
    <lineage>
        <taxon>Bacteria</taxon>
        <taxon>Pseudomonadati</taxon>
        <taxon>Pseudomonadota</taxon>
        <taxon>Gammaproteobacteria</taxon>
        <taxon>Alteromonadales</taxon>
        <taxon>Shewanellaceae</taxon>
        <taxon>Shewanella</taxon>
    </lineage>
</organism>
<keyword evidence="1" id="KW-0812">Transmembrane</keyword>
<keyword evidence="3" id="KW-1185">Reference proteome</keyword>
<gene>
    <name evidence="2" type="ORF">L9G74_16865</name>
</gene>
<protein>
    <submittedName>
        <fullName evidence="2">Uncharacterized protein</fullName>
    </submittedName>
</protein>
<evidence type="ECO:0000256" key="1">
    <source>
        <dbReference type="SAM" id="Phobius"/>
    </source>
</evidence>
<name>A0ABT2FPY6_9GAMM</name>
<dbReference type="RefSeq" id="WP_275297487.1">
    <property type="nucleotide sequence ID" value="NZ_JAKOGG010000016.1"/>
</dbReference>
<sequence>MFTFIRKHIGLIIVAVVLFGGVFGGIYYVEQSLANQERVIS</sequence>
<reference evidence="3" key="1">
    <citation type="submission" date="2023-07" db="EMBL/GenBank/DDBJ databases">
        <title>Shewanella mangrovi sp. nov., an acetaldehyde- degrading bacterium isolated from mangrove sediment.</title>
        <authorList>
            <person name="Liu Y."/>
        </authorList>
    </citation>
    <scope>NUCLEOTIDE SEQUENCE [LARGE SCALE GENOMIC DNA]</scope>
    <source>
        <strain evidence="3">C32</strain>
    </source>
</reference>
<feature type="transmembrane region" description="Helical" evidence="1">
    <location>
        <begin position="9"/>
        <end position="29"/>
    </location>
</feature>